<proteinExistence type="predicted"/>
<gene>
    <name evidence="1" type="ORF">GGR21_002613</name>
</gene>
<organism evidence="1 2">
    <name type="scientific">Dysgonomonas hofstadii</name>
    <dbReference type="NCBI Taxonomy" id="637886"/>
    <lineage>
        <taxon>Bacteria</taxon>
        <taxon>Pseudomonadati</taxon>
        <taxon>Bacteroidota</taxon>
        <taxon>Bacteroidia</taxon>
        <taxon>Bacteroidales</taxon>
        <taxon>Dysgonomonadaceae</taxon>
        <taxon>Dysgonomonas</taxon>
    </lineage>
</organism>
<accession>A0A840CKW8</accession>
<dbReference type="RefSeq" id="WP_183307596.1">
    <property type="nucleotide sequence ID" value="NZ_JACIEP010000008.1"/>
</dbReference>
<comment type="caution">
    <text evidence="1">The sequence shown here is derived from an EMBL/GenBank/DDBJ whole genome shotgun (WGS) entry which is preliminary data.</text>
</comment>
<reference evidence="1 2" key="1">
    <citation type="submission" date="2020-08" db="EMBL/GenBank/DDBJ databases">
        <title>Genomic Encyclopedia of Type Strains, Phase IV (KMG-IV): sequencing the most valuable type-strain genomes for metagenomic binning, comparative biology and taxonomic classification.</title>
        <authorList>
            <person name="Goeker M."/>
        </authorList>
    </citation>
    <scope>NUCLEOTIDE SEQUENCE [LARGE SCALE GENOMIC DNA]</scope>
    <source>
        <strain evidence="1 2">DSM 104969</strain>
    </source>
</reference>
<name>A0A840CKW8_9BACT</name>
<dbReference type="EMBL" id="JACIEP010000008">
    <property type="protein sequence ID" value="MBB4036707.1"/>
    <property type="molecule type" value="Genomic_DNA"/>
</dbReference>
<dbReference type="Proteomes" id="UP000555103">
    <property type="component" value="Unassembled WGS sequence"/>
</dbReference>
<dbReference type="AlphaFoldDB" id="A0A840CKW8"/>
<evidence type="ECO:0000313" key="1">
    <source>
        <dbReference type="EMBL" id="MBB4036707.1"/>
    </source>
</evidence>
<sequence length="93" mass="10787">MKLKEENKNKSVLTTSYVLTNGSPVTFVLYDEDGDWQLFGEEEIPEDEDAYLVSVEEIIEMEPALRKLPDMKPGQAVVREKDGTRWFFVEDEK</sequence>
<keyword evidence="2" id="KW-1185">Reference proteome</keyword>
<evidence type="ECO:0008006" key="3">
    <source>
        <dbReference type="Google" id="ProtNLM"/>
    </source>
</evidence>
<protein>
    <recommendedName>
        <fullName evidence="3">DUF2185 domain-containing protein</fullName>
    </recommendedName>
</protein>
<evidence type="ECO:0000313" key="2">
    <source>
        <dbReference type="Proteomes" id="UP000555103"/>
    </source>
</evidence>